<accession>A0A6J4MY49</accession>
<keyword evidence="1" id="KW-0812">Transmembrane</keyword>
<reference evidence="2" key="1">
    <citation type="submission" date="2020-02" db="EMBL/GenBank/DDBJ databases">
        <authorList>
            <person name="Meier V. D."/>
        </authorList>
    </citation>
    <scope>NUCLEOTIDE SEQUENCE</scope>
    <source>
        <strain evidence="2">AVDCRST_MAG68</strain>
    </source>
</reference>
<proteinExistence type="predicted"/>
<keyword evidence="1" id="KW-0472">Membrane</keyword>
<gene>
    <name evidence="2" type="ORF">AVDCRST_MAG68-5390</name>
</gene>
<sequence>MEDFVGLVIAVCLTLLCVPVLQWLERREPGGPGMPAEAAERFTGAETVVVLDPDLAEVFPDSESVNRALRALCEQQSHGPVA</sequence>
<dbReference type="EMBL" id="CADCTW010000240">
    <property type="protein sequence ID" value="CAA9369749.1"/>
    <property type="molecule type" value="Genomic_DNA"/>
</dbReference>
<protein>
    <submittedName>
        <fullName evidence="2">Uncharacterized protein</fullName>
    </submittedName>
</protein>
<name>A0A6J4MY49_9BACT</name>
<evidence type="ECO:0000313" key="2">
    <source>
        <dbReference type="EMBL" id="CAA9369749.1"/>
    </source>
</evidence>
<feature type="transmembrane region" description="Helical" evidence="1">
    <location>
        <begin position="6"/>
        <end position="24"/>
    </location>
</feature>
<dbReference type="AlphaFoldDB" id="A0A6J4MY49"/>
<evidence type="ECO:0000256" key="1">
    <source>
        <dbReference type="SAM" id="Phobius"/>
    </source>
</evidence>
<organism evidence="2">
    <name type="scientific">uncultured Gemmatimonadota bacterium</name>
    <dbReference type="NCBI Taxonomy" id="203437"/>
    <lineage>
        <taxon>Bacteria</taxon>
        <taxon>Pseudomonadati</taxon>
        <taxon>Gemmatimonadota</taxon>
        <taxon>environmental samples</taxon>
    </lineage>
</organism>
<keyword evidence="1" id="KW-1133">Transmembrane helix</keyword>